<keyword evidence="6" id="KW-0443">Lipid metabolism</keyword>
<dbReference type="PANTHER" id="PTHR30100:SF1">
    <property type="entry name" value="PHOSPHATE ACYLTRANSFERASE"/>
    <property type="match status" value="1"/>
</dbReference>
<evidence type="ECO:0000256" key="5">
    <source>
        <dbReference type="ARBA" id="ARBA00022679"/>
    </source>
</evidence>
<dbReference type="GO" id="GO:0006633">
    <property type="term" value="P:fatty acid biosynthetic process"/>
    <property type="evidence" value="ECO:0007669"/>
    <property type="project" value="InterPro"/>
</dbReference>
<dbReference type="InterPro" id="IPR012281">
    <property type="entry name" value="Phospholipid_synth_PlsX-like"/>
</dbReference>
<dbReference type="EMBL" id="BARU01006665">
    <property type="protein sequence ID" value="GAH35180.1"/>
    <property type="molecule type" value="Genomic_DNA"/>
</dbReference>
<evidence type="ECO:0000313" key="11">
    <source>
        <dbReference type="EMBL" id="GAH35180.1"/>
    </source>
</evidence>
<keyword evidence="3" id="KW-0963">Cytoplasm</keyword>
<evidence type="ECO:0000256" key="1">
    <source>
        <dbReference type="ARBA" id="ARBA00001232"/>
    </source>
</evidence>
<evidence type="ECO:0000256" key="2">
    <source>
        <dbReference type="ARBA" id="ARBA00004496"/>
    </source>
</evidence>
<evidence type="ECO:0000256" key="8">
    <source>
        <dbReference type="ARBA" id="ARBA00023264"/>
    </source>
</evidence>
<comment type="subunit">
    <text evidence="10">Homodimer. Probably interacts with PlsY.</text>
</comment>
<evidence type="ECO:0000256" key="9">
    <source>
        <dbReference type="ARBA" id="ARBA00024069"/>
    </source>
</evidence>
<comment type="subcellular location">
    <subcellularLocation>
        <location evidence="2">Cytoplasm</location>
    </subcellularLocation>
</comment>
<sequence length="306" mass="32971">MRFAIDAMGGDYAPREIIRGAVAARDLLPEDDIVLVGDAGAIEAELAAAGAERERLAIVHASQRVEMAETPVEAVRKKPDSSMRRAMELMARREVDAVVSAGNTGAFVAAAHMVVKRLPGIRRPGISVVFPTFRGPVVVIDVGANVDCRPRHLFQYGLMASVYARKVLKVENPSVGILSIGEESVKGNELAREARELLEQSDLNFRGNAEGRDLFSGRFDVVVCDGFVGNIVLKCVEAMAVNTFRTIREELKALDPEVTAKLDPVLADVERRHDSAEYGGAPLLGVDGIVIICHGDSKARAVANAF</sequence>
<dbReference type="InterPro" id="IPR003664">
    <property type="entry name" value="FA_synthesis"/>
</dbReference>
<evidence type="ECO:0000256" key="10">
    <source>
        <dbReference type="ARBA" id="ARBA00046608"/>
    </source>
</evidence>
<keyword evidence="8" id="KW-1208">Phospholipid metabolism</keyword>
<evidence type="ECO:0000256" key="7">
    <source>
        <dbReference type="ARBA" id="ARBA00023209"/>
    </source>
</evidence>
<gene>
    <name evidence="11" type="ORF">S03H2_13124</name>
</gene>
<protein>
    <recommendedName>
        <fullName evidence="9">phosphate acyltransferase</fullName>
        <ecNumber evidence="9">2.3.1.274</ecNumber>
    </recommendedName>
</protein>
<feature type="non-terminal residue" evidence="11">
    <location>
        <position position="306"/>
    </location>
</feature>
<comment type="caution">
    <text evidence="11">The sequence shown here is derived from an EMBL/GenBank/DDBJ whole genome shotgun (WGS) entry which is preliminary data.</text>
</comment>
<keyword evidence="4" id="KW-0444">Lipid biosynthesis</keyword>
<organism evidence="11">
    <name type="scientific">marine sediment metagenome</name>
    <dbReference type="NCBI Taxonomy" id="412755"/>
    <lineage>
        <taxon>unclassified sequences</taxon>
        <taxon>metagenomes</taxon>
        <taxon>ecological metagenomes</taxon>
    </lineage>
</organism>
<dbReference type="NCBIfam" id="TIGR00182">
    <property type="entry name" value="plsX"/>
    <property type="match status" value="1"/>
</dbReference>
<accession>X1FRL0</accession>
<proteinExistence type="inferred from homology"/>
<dbReference type="AlphaFoldDB" id="X1FRL0"/>
<dbReference type="GO" id="GO:0008654">
    <property type="term" value="P:phospholipid biosynthetic process"/>
    <property type="evidence" value="ECO:0007669"/>
    <property type="project" value="UniProtKB-KW"/>
</dbReference>
<dbReference type="EC" id="2.3.1.274" evidence="9"/>
<dbReference type="GO" id="GO:0043811">
    <property type="term" value="F:phosphate:acyl-[acyl carrier protein] acyltransferase activity"/>
    <property type="evidence" value="ECO:0007669"/>
    <property type="project" value="UniProtKB-EC"/>
</dbReference>
<dbReference type="HAMAP" id="MF_00019">
    <property type="entry name" value="PlsX"/>
    <property type="match status" value="1"/>
</dbReference>
<dbReference type="GO" id="GO:0005737">
    <property type="term" value="C:cytoplasm"/>
    <property type="evidence" value="ECO:0007669"/>
    <property type="project" value="UniProtKB-SubCell"/>
</dbReference>
<dbReference type="PANTHER" id="PTHR30100">
    <property type="entry name" value="FATTY ACID/PHOSPHOLIPID SYNTHESIS PROTEIN PLSX"/>
    <property type="match status" value="1"/>
</dbReference>
<keyword evidence="7" id="KW-0594">Phospholipid biosynthesis</keyword>
<evidence type="ECO:0000256" key="3">
    <source>
        <dbReference type="ARBA" id="ARBA00022490"/>
    </source>
</evidence>
<keyword evidence="5" id="KW-0808">Transferase</keyword>
<comment type="catalytic activity">
    <reaction evidence="1">
        <text>a fatty acyl-[ACP] + phosphate = an acyl phosphate + holo-[ACP]</text>
        <dbReference type="Rhea" id="RHEA:42292"/>
        <dbReference type="Rhea" id="RHEA-COMP:9685"/>
        <dbReference type="Rhea" id="RHEA-COMP:14125"/>
        <dbReference type="ChEBI" id="CHEBI:43474"/>
        <dbReference type="ChEBI" id="CHEBI:59918"/>
        <dbReference type="ChEBI" id="CHEBI:64479"/>
        <dbReference type="ChEBI" id="CHEBI:138651"/>
        <dbReference type="EC" id="2.3.1.274"/>
    </reaction>
</comment>
<evidence type="ECO:0000256" key="4">
    <source>
        <dbReference type="ARBA" id="ARBA00022516"/>
    </source>
</evidence>
<dbReference type="Pfam" id="PF02504">
    <property type="entry name" value="FA_synthesis"/>
    <property type="match status" value="1"/>
</dbReference>
<name>X1FRL0_9ZZZZ</name>
<dbReference type="Gene3D" id="3.40.718.10">
    <property type="entry name" value="Isopropylmalate Dehydrogenase"/>
    <property type="match status" value="1"/>
</dbReference>
<evidence type="ECO:0000256" key="6">
    <source>
        <dbReference type="ARBA" id="ARBA00023098"/>
    </source>
</evidence>
<dbReference type="SUPFAM" id="SSF53659">
    <property type="entry name" value="Isocitrate/Isopropylmalate dehydrogenase-like"/>
    <property type="match status" value="1"/>
</dbReference>
<reference evidence="11" key="1">
    <citation type="journal article" date="2014" name="Front. Microbiol.">
        <title>High frequency of phylogenetically diverse reductive dehalogenase-homologous genes in deep subseafloor sedimentary metagenomes.</title>
        <authorList>
            <person name="Kawai M."/>
            <person name="Futagami T."/>
            <person name="Toyoda A."/>
            <person name="Takaki Y."/>
            <person name="Nishi S."/>
            <person name="Hori S."/>
            <person name="Arai W."/>
            <person name="Tsubouchi T."/>
            <person name="Morono Y."/>
            <person name="Uchiyama I."/>
            <person name="Ito T."/>
            <person name="Fujiyama A."/>
            <person name="Inagaki F."/>
            <person name="Takami H."/>
        </authorList>
    </citation>
    <scope>NUCLEOTIDE SEQUENCE</scope>
    <source>
        <strain evidence="11">Expedition CK06-06</strain>
    </source>
</reference>
<dbReference type="PIRSF" id="PIRSF002465">
    <property type="entry name" value="Phsphlp_syn_PlsX"/>
    <property type="match status" value="1"/>
</dbReference>